<reference evidence="4" key="1">
    <citation type="submission" date="2017-09" db="EMBL/GenBank/DDBJ databases">
        <title>FDA dAtabase for Regulatory Grade micrObial Sequences (FDA-ARGOS): Supporting development and validation of Infectious Disease Dx tests.</title>
        <authorList>
            <person name="Minogue T."/>
            <person name="Wolcott M."/>
            <person name="Wasieloski L."/>
            <person name="Aguilar W."/>
            <person name="Moore D."/>
            <person name="Tallon L."/>
            <person name="Sadzewicz L."/>
            <person name="Ott S."/>
            <person name="Zhao X."/>
            <person name="Nagaraj S."/>
            <person name="Vavikolanu K."/>
            <person name="Aluvathingal J."/>
            <person name="Nadendla S."/>
            <person name="Sichtig H."/>
        </authorList>
    </citation>
    <scope>NUCLEOTIDE SEQUENCE [LARGE SCALE GENOMIC DNA]</scope>
    <source>
        <strain evidence="4">FDAARGOS_390</strain>
    </source>
</reference>
<dbReference type="InterPro" id="IPR013783">
    <property type="entry name" value="Ig-like_fold"/>
</dbReference>
<dbReference type="GO" id="GO:0005509">
    <property type="term" value="F:calcium ion binding"/>
    <property type="evidence" value="ECO:0007669"/>
    <property type="project" value="InterPro"/>
</dbReference>
<feature type="domain" description="DUF4347" evidence="2">
    <location>
        <begin position="139"/>
        <end position="302"/>
    </location>
</feature>
<dbReference type="RefSeq" id="WP_098152218.1">
    <property type="nucleotide sequence ID" value="NZ_CP065596.1"/>
</dbReference>
<dbReference type="Proteomes" id="UP000220629">
    <property type="component" value="Unassembled WGS sequence"/>
</dbReference>
<dbReference type="SUPFAM" id="SSF49313">
    <property type="entry name" value="Cadherin-like"/>
    <property type="match status" value="1"/>
</dbReference>
<feature type="compositionally biased region" description="Basic and acidic residues" evidence="1">
    <location>
        <begin position="52"/>
        <end position="66"/>
    </location>
</feature>
<organism evidence="3 4">
    <name type="scientific">Burkholderia gladioli</name>
    <name type="common">Pseudomonas marginata</name>
    <name type="synonym">Phytomonas marginata</name>
    <dbReference type="NCBI Taxonomy" id="28095"/>
    <lineage>
        <taxon>Bacteria</taxon>
        <taxon>Pseudomonadati</taxon>
        <taxon>Pseudomonadota</taxon>
        <taxon>Betaproteobacteria</taxon>
        <taxon>Burkholderiales</taxon>
        <taxon>Burkholderiaceae</taxon>
        <taxon>Burkholderia</taxon>
    </lineage>
</organism>
<dbReference type="GO" id="GO:0016020">
    <property type="term" value="C:membrane"/>
    <property type="evidence" value="ECO:0007669"/>
    <property type="project" value="InterPro"/>
</dbReference>
<dbReference type="InterPro" id="IPR015919">
    <property type="entry name" value="Cadherin-like_sf"/>
</dbReference>
<name>A0A2A7SFG2_BURGA</name>
<dbReference type="InterPro" id="IPR025592">
    <property type="entry name" value="DUF4347"/>
</dbReference>
<sequence length="3302" mass="333696">MKIVKQWFARQSRKQRDAERPGSRVAASPLLLALEPRVVYDASVAAVAAQPHAHEHAHAETHRTEAQTDTATAGNATPPQVSSAPVDKPVRSASRATAEGTDTSAQAQSRSATQGNTDTQHATANDVGIAMPAVGQTDVVFIDPSVANYQTLIAGLPAGTQYVVLDAGSDGFAQIASYLRSHQGVESISLISHGTDGAIQAGSTWLTASDFSAYSAQLAQIGAAMKPGGDFLIYGCDVAQRADGQALVQQIAGLTHLNVAASIDATGAAALGGNWTLEYQVGQVHTALNESAAAQAQFNELLGVTVETYDTAANNNFQALGSSQFTLDGIVYTLDQAANTFAYNDSNSPNGPTDITDSQTDGVLEINADGGSAMSNVTISLANGHTFNLQSFDLSSFNGDLYIQAHYANGTSSALIQLATAAVGGFPGATVSSQLGSAFNNIVSFSLIDQNDSGAFEPSLDNLTYQDTGPTVTTSSGNAAWSSADNGTGTGGTAVSVDSGLILSDGSSSTAKTATVKITNFQAGDMLNFVAQNGISSVYNTSTGTLTLSTGAGTATIAQWQAALESVTFSSSLTSPNLSTTTRTVSFSFNDGTFVSNIATRNVTVTAVDQSPVLIEGGATSTSYLAGSAAAAVDANIHVSDADNASLAAATVTIASGFANGDSLSFINSNSTLYGDIQASYNTSTHALSLFSGSGTATVAQWQAALDAVTFASSSGTTSGTRDITFTVSDGTKTSGALHHSVVVTAGPTVTTDGGSAAFVTGDNTASTPVAVDSGITVSDGVSSTLASATVQITGNFQVNHDQLLFTNNPATMGDISAVYNTSTGLLTLTSASGTASLAQWQAALRAVTFTSDLVVPSNATRTVSFRINDGTQVSPVANRSVSVTAVDQTPIIGGGGTTVNFTAGDNTVSTPVVIDNAITVADADGGPLHTATVRISGNYQATDVLAFNNNNPALYGDIQATYSNGVLTLSSSSTTATLAQWQAALRAVTYTSTAVTPSNLSRTVTFGISDGTKSSGTVSATVNVADTDQTPLINGSSGNVTLTQGDNTSSTPVTVDGGIVVSDLDNGTLASATVAISNFQDGGDVLLFFSNPSTMGNIDGSYSNGVLTLTSAGGAATVAQWQAALRSIQFQNFSSVPTTTPRVITFVISDGTKTSGTWSRTVDVALTDQTPLLTTSGGTATFTSADNAPSTPVAIDTGLILTDSDSPTMVSATVQITGNYVAGEDVLALGGSFGDITASFDANSGKLTLNSAGTSTNAQWIAALRSVTYTDLAAVPTGTTRTISFTVSDGTKASATETRSLGIVATHQTPVLTSGTSTSRDYLPGNSATTIDSSLALTDLNVGNPSALVSLTITVQITSGFESGDVLSFSGLGQIPVNGISPSYDPSTGTLTITSTGGTLAQWQSVLDNLQFQTGSGAPLGTRAISITIGDGVKTSAPATYSIDVISSAPSLATSSTGSASFQAGDNAPATPIAIDAGMTVGDPLGNVVDTAVIAITGNLHSGEDVLGFVNNGLTMGDITGTYNPLTGVLVLSSSSGTATLAQWQSALDSVTYTDTAVTPNTATRTVSITLSAGAQTSNTLTRTITVAAADQTPILSTGSTGSVPFTAGDNAASTPVAIDTGMVVSDLDNGTLASATFQIGTGFHAGEDVLGFINDGATMGNITASYDAAQGTLTLSSAHGTATLAQWQAALRSVSYTDTAVTPDTATRTISFSVNDGTKSSTPLTRTVTVADVDQTPVIGSGSSGPAAFQAGDNTVSTPIAIDSGITLSDLDNATLASAKVQIGTGFHPGEDVLLFVNDGATMGNITASYDAVHGTLTLTSAGASATLAQWQAALRSVSYTDTAITPDTATRTIGFSVSDGTKTSATYSRDLTVADVDQTPVVGSSSSGSVPFQAADNAPSTPVTIDDGITLSDLDNGTFASAIVQIGVGFHAGEDVLSFVNDGLTMGNITASYDAVHGTLTLTSAGATAALAQWQAALRSVTYVDTAVTPDTATRSIGFSVSDGTKTSATYSRDLTVADTDQTPILTTGSTGSVAFTAGDNVASTPVAIDTGMVVSDLDNGTLASATFQIGAGFHAGEDVLGFVNDGTTMGNISANYDAATGTLTLSSSGNTATLAQWQAALRSVTYTDTAITPDTATRTISFSINDGTKSSLSLARNITVADTDQTPIISSSNSGSVSFTAGDNVTSTPVVVDNGITLSDLDNSTLASAIVQIGAGFHAGEDVLSFVNDGATMGNITASYDAAHGTLTLSSAGAIASLAQWQAALRSVTYTDTAITPDTAARSIGFSLNDGTKTSATYSRDLTVADVDQTPLISSSNTGSVAFTAGDNVTSTPVVIDNGITLSDRDNATFASATVQIGAGFHAGEDVLAFVNDGATMGNITASYDAVHGTLTLSSAGATATLAQWQAALRSVTYTDTAVTPATATRTLIVSVNDGVKTSAAITRNVTVTDTDQTPIISSSNSDPAAFVAGDNAASTPIVVDNGITLTDRDNSTFASATVQIGTGFHAGEDVLGFVNDGLTMGNITASYDAVHGTLTLSSAGATASLAQWQAALRSVTYTDTAITPDSTTRVISFAVSDGVKASTAITRDVTVTDTDQTPIISSSNTGSVAFTAGDNVASTPVVVDNGITLSDLDNATFASATVKIGTGFHAGEDVLGFVNDGATMGNITASYDAATGTLTLNSAGAIASLAQWQAALRAVTYTDTAVTPDAATRSISFAVNDGVKASTAITRSVTVTDVDQTPIISSSNTGPAAFVSGDNAPSTPIAIDNGITLSDRDNTTFASATVQIGAGFHASEDLLAFVNDGATMGNITASYDAVHGTLTLTSAGATATLAQWQAALRSVTYTDTAVLPNTASRTLIVSVNDGTRTSAALTRSVSVTATHQTPQLGGGDAQLSYTADGKSGSTITVGDGITLGDRNNTPPTTATVAFGGSFDARHDVLGFTPSAASGDITASYNAATGTLTFSSASGTATTAQWQAALDAVTYTDTQAEHANGSRTLVFTVGDGTRTSAPLTRTLQIVGVPQPVGVPILPPTVEPDHKPTPPIAPPQVEIPRSTMLIAPDAHERNDGVSNPLIVLTALDAPRQISTIVPRDTFTFATHDARGNALGDTSVTSLDSIVPQEAAAAPATAHLLPAADVHAMHQPGSAFALNVAPLLRAPANAEAAHEQASVAVTLADGAALPAWLHYDATHGTLSGTPPAGVHEIRVTLVSRDAAGNVVRREVVVRFDAHGKPAANAHAAPKPAAKPAPQAAMPPAKASLTAQFANAVATLHVPRHDAALAERQSAVAAVTPERRS</sequence>
<evidence type="ECO:0000256" key="1">
    <source>
        <dbReference type="SAM" id="MobiDB-lite"/>
    </source>
</evidence>
<dbReference type="Pfam" id="PF14252">
    <property type="entry name" value="DUF4347"/>
    <property type="match status" value="1"/>
</dbReference>
<dbReference type="Gene3D" id="2.60.40.10">
    <property type="entry name" value="Immunoglobulins"/>
    <property type="match status" value="1"/>
</dbReference>
<evidence type="ECO:0000259" key="2">
    <source>
        <dbReference type="Pfam" id="PF14252"/>
    </source>
</evidence>
<feature type="region of interest" description="Disordered" evidence="1">
    <location>
        <begin position="1"/>
        <end position="26"/>
    </location>
</feature>
<gene>
    <name evidence="3" type="ORF">CRM94_09845</name>
</gene>
<accession>A0A2A7SFG2</accession>
<feature type="compositionally biased region" description="Polar residues" evidence="1">
    <location>
        <begin position="69"/>
        <end position="83"/>
    </location>
</feature>
<dbReference type="PANTHER" id="PTHR14139:SF2">
    <property type="entry name" value="CALSYNTENIN-1"/>
    <property type="match status" value="1"/>
</dbReference>
<evidence type="ECO:0000313" key="3">
    <source>
        <dbReference type="EMBL" id="PEH42424.1"/>
    </source>
</evidence>
<comment type="caution">
    <text evidence="3">The sequence shown here is derived from an EMBL/GenBank/DDBJ whole genome shotgun (WGS) entry which is preliminary data.</text>
</comment>
<proteinExistence type="predicted"/>
<dbReference type="EMBL" id="PDDY01000001">
    <property type="protein sequence ID" value="PEH42424.1"/>
    <property type="molecule type" value="Genomic_DNA"/>
</dbReference>
<feature type="region of interest" description="Disordered" evidence="1">
    <location>
        <begin position="3239"/>
        <end position="3263"/>
    </location>
</feature>
<feature type="compositionally biased region" description="Polar residues" evidence="1">
    <location>
        <begin position="100"/>
        <end position="120"/>
    </location>
</feature>
<evidence type="ECO:0000313" key="4">
    <source>
        <dbReference type="Proteomes" id="UP000220629"/>
    </source>
</evidence>
<protein>
    <recommendedName>
        <fullName evidence="2">DUF4347 domain-containing protein</fullName>
    </recommendedName>
</protein>
<dbReference type="PANTHER" id="PTHR14139">
    <property type="entry name" value="CALSYNTENIN"/>
    <property type="match status" value="1"/>
</dbReference>
<feature type="region of interest" description="Disordered" evidence="1">
    <location>
        <begin position="50"/>
        <end position="120"/>
    </location>
</feature>